<dbReference type="AlphaFoldDB" id="A0A7J6IJJ0"/>
<dbReference type="GO" id="GO:0000110">
    <property type="term" value="C:nucleotide-excision repair factor 1 complex"/>
    <property type="evidence" value="ECO:0007669"/>
    <property type="project" value="TreeGrafter"/>
</dbReference>
<dbReference type="GeneID" id="43613753"/>
<name>A0A7J6IJJ0_COLFN</name>
<dbReference type="GO" id="GO:0070914">
    <property type="term" value="P:UV-damage excision repair"/>
    <property type="evidence" value="ECO:0007669"/>
    <property type="project" value="TreeGrafter"/>
</dbReference>
<keyword evidence="10" id="KW-1185">Reference proteome</keyword>
<evidence type="ECO:0000256" key="7">
    <source>
        <dbReference type="SAM" id="MobiDB-lite"/>
    </source>
</evidence>
<protein>
    <submittedName>
        <fullName evidence="9">Mating-type switching protein swi10</fullName>
    </submittedName>
</protein>
<keyword evidence="4" id="KW-0238">DNA-binding</keyword>
<feature type="region of interest" description="Disordered" evidence="7">
    <location>
        <begin position="1"/>
        <end position="93"/>
    </location>
</feature>
<evidence type="ECO:0000256" key="3">
    <source>
        <dbReference type="ARBA" id="ARBA00022763"/>
    </source>
</evidence>
<comment type="similarity">
    <text evidence="2">Belongs to the ERCC1/RAD10/SWI10 family.</text>
</comment>
<accession>A0A7J6IJJ0</accession>
<evidence type="ECO:0000256" key="5">
    <source>
        <dbReference type="ARBA" id="ARBA00023204"/>
    </source>
</evidence>
<dbReference type="RefSeq" id="XP_031890783.2">
    <property type="nucleotide sequence ID" value="XM_032029674.2"/>
</dbReference>
<dbReference type="PANTHER" id="PTHR12749">
    <property type="entry name" value="EXCISION REPAIR CROSS-COMPLEMENTING 1 ERCC1"/>
    <property type="match status" value="1"/>
</dbReference>
<dbReference type="SUPFAM" id="SSF47781">
    <property type="entry name" value="RuvA domain 2-like"/>
    <property type="match status" value="1"/>
</dbReference>
<feature type="domain" description="ERCC1-like central" evidence="8">
    <location>
        <begin position="90"/>
        <end position="202"/>
    </location>
</feature>
<dbReference type="GO" id="GO:0006312">
    <property type="term" value="P:mitotic recombination"/>
    <property type="evidence" value="ECO:0007669"/>
    <property type="project" value="TreeGrafter"/>
</dbReference>
<evidence type="ECO:0000256" key="1">
    <source>
        <dbReference type="ARBA" id="ARBA00004123"/>
    </source>
</evidence>
<comment type="subcellular location">
    <subcellularLocation>
        <location evidence="1">Nucleus</location>
    </subcellularLocation>
</comment>
<dbReference type="FunFam" id="3.40.50.10130:FF:000001">
    <property type="entry name" value="DNA excision repair protein ERCC-1"/>
    <property type="match status" value="1"/>
</dbReference>
<dbReference type="EMBL" id="ANPB02000009">
    <property type="protein sequence ID" value="KAF4476540.1"/>
    <property type="molecule type" value="Genomic_DNA"/>
</dbReference>
<dbReference type="InParanoid" id="A0A7J6IJJ0"/>
<dbReference type="Proteomes" id="UP000011096">
    <property type="component" value="Unassembled WGS sequence"/>
</dbReference>
<keyword evidence="3" id="KW-0227">DNA damage</keyword>
<dbReference type="SUPFAM" id="SSF52980">
    <property type="entry name" value="Restriction endonuclease-like"/>
    <property type="match status" value="1"/>
</dbReference>
<dbReference type="GO" id="GO:0070522">
    <property type="term" value="C:ERCC4-ERCC1 complex"/>
    <property type="evidence" value="ECO:0007669"/>
    <property type="project" value="TreeGrafter"/>
</dbReference>
<keyword evidence="6" id="KW-0539">Nucleus</keyword>
<feature type="compositionally biased region" description="Polar residues" evidence="7">
    <location>
        <begin position="375"/>
        <end position="397"/>
    </location>
</feature>
<dbReference type="GO" id="GO:0006302">
    <property type="term" value="P:double-strand break repair"/>
    <property type="evidence" value="ECO:0007669"/>
    <property type="project" value="UniProtKB-ARBA"/>
</dbReference>
<feature type="compositionally biased region" description="Polar residues" evidence="7">
    <location>
        <begin position="328"/>
        <end position="342"/>
    </location>
</feature>
<dbReference type="GO" id="GO:0003697">
    <property type="term" value="F:single-stranded DNA binding"/>
    <property type="evidence" value="ECO:0007669"/>
    <property type="project" value="TreeGrafter"/>
</dbReference>
<evidence type="ECO:0000259" key="8">
    <source>
        <dbReference type="Pfam" id="PF03834"/>
    </source>
</evidence>
<dbReference type="InterPro" id="IPR047260">
    <property type="entry name" value="ERCC1-like_central_dom"/>
</dbReference>
<feature type="compositionally biased region" description="Acidic residues" evidence="7">
    <location>
        <begin position="1"/>
        <end position="11"/>
    </location>
</feature>
<feature type="compositionally biased region" description="Polar residues" evidence="7">
    <location>
        <begin position="34"/>
        <end position="53"/>
    </location>
</feature>
<evidence type="ECO:0000313" key="10">
    <source>
        <dbReference type="Proteomes" id="UP000011096"/>
    </source>
</evidence>
<dbReference type="InterPro" id="IPR011335">
    <property type="entry name" value="Restrct_endonuc-II-like"/>
</dbReference>
<feature type="compositionally biased region" description="Low complexity" evidence="7">
    <location>
        <begin position="13"/>
        <end position="25"/>
    </location>
</feature>
<feature type="region of interest" description="Disordered" evidence="7">
    <location>
        <begin position="289"/>
        <end position="415"/>
    </location>
</feature>
<dbReference type="InterPro" id="IPR010994">
    <property type="entry name" value="RuvA_2-like"/>
</dbReference>
<evidence type="ECO:0000256" key="2">
    <source>
        <dbReference type="ARBA" id="ARBA00008283"/>
    </source>
</evidence>
<reference evidence="9 10" key="2">
    <citation type="submission" date="2020-04" db="EMBL/GenBank/DDBJ databases">
        <title>Genome sequencing and assembly of multiple isolates from the Colletotrichum gloeosporioides species complex.</title>
        <authorList>
            <person name="Gan P."/>
            <person name="Shirasu K."/>
        </authorList>
    </citation>
    <scope>NUCLEOTIDE SEQUENCE [LARGE SCALE GENOMIC DNA]</scope>
    <source>
        <strain evidence="9 10">Nara gc5</strain>
    </source>
</reference>
<dbReference type="InterPro" id="IPR003903">
    <property type="entry name" value="UIM_dom"/>
</dbReference>
<reference evidence="9 10" key="1">
    <citation type="submission" date="2012-08" db="EMBL/GenBank/DDBJ databases">
        <authorList>
            <person name="Gan P.H.P."/>
            <person name="Ikeda K."/>
            <person name="Irieda H."/>
            <person name="Narusaka M."/>
            <person name="O'Connell R.J."/>
            <person name="Narusaka Y."/>
            <person name="Takano Y."/>
            <person name="Kubo Y."/>
            <person name="Shirasu K."/>
        </authorList>
    </citation>
    <scope>NUCLEOTIDE SEQUENCE [LARGE SCALE GENOMIC DNA]</scope>
    <source>
        <strain evidence="9 10">Nara gc5</strain>
    </source>
</reference>
<dbReference type="CDD" id="cd22325">
    <property type="entry name" value="ERCC1_C-like"/>
    <property type="match status" value="1"/>
</dbReference>
<comment type="caution">
    <text evidence="9">The sequence shown here is derived from an EMBL/GenBank/DDBJ whole genome shotgun (WGS) entry which is preliminary data.</text>
</comment>
<dbReference type="GO" id="GO:0003684">
    <property type="term" value="F:damaged DNA binding"/>
    <property type="evidence" value="ECO:0007669"/>
    <property type="project" value="InterPro"/>
</dbReference>
<gene>
    <name evidence="9" type="primary">swi10</name>
    <name evidence="9" type="ORF">CGGC5_v014782</name>
</gene>
<feature type="compositionally biased region" description="Polar residues" evidence="7">
    <location>
        <begin position="76"/>
        <end position="90"/>
    </location>
</feature>
<evidence type="ECO:0000313" key="9">
    <source>
        <dbReference type="EMBL" id="KAF4476540.1"/>
    </source>
</evidence>
<dbReference type="Gene3D" id="3.40.50.10130">
    <property type="match status" value="1"/>
</dbReference>
<evidence type="ECO:0000256" key="6">
    <source>
        <dbReference type="ARBA" id="ARBA00023242"/>
    </source>
</evidence>
<dbReference type="OrthoDB" id="10262814at2759"/>
<dbReference type="PROSITE" id="PS50330">
    <property type="entry name" value="UIM"/>
    <property type="match status" value="1"/>
</dbReference>
<dbReference type="Gene3D" id="1.10.150.20">
    <property type="entry name" value="5' to 3' exonuclease, C-terminal subdomain"/>
    <property type="match status" value="1"/>
</dbReference>
<evidence type="ECO:0000256" key="4">
    <source>
        <dbReference type="ARBA" id="ARBA00023125"/>
    </source>
</evidence>
<dbReference type="InterPro" id="IPR004579">
    <property type="entry name" value="ERCC1/RAD10/SWI10"/>
</dbReference>
<keyword evidence="5" id="KW-0234">DNA repair</keyword>
<feature type="compositionally biased region" description="Basic and acidic residues" evidence="7">
    <location>
        <begin position="290"/>
        <end position="299"/>
    </location>
</feature>
<dbReference type="PANTHER" id="PTHR12749:SF0">
    <property type="entry name" value="DNA EXCISION REPAIR PROTEIN ERCC-1"/>
    <property type="match status" value="1"/>
</dbReference>
<sequence>MDDDFGADEDFLAALASSASGSSRSHLGPPSQPAPTRSRVQQHTPQKIQQPTPQRLDRAPPTNTSNNNNNGKVIQPTPQALPQRGSSSAIMVSPRQRGNPVLASLKSMPWEYSDIAADYALGLTTCALFLSLKYHRLHPEYIYTRIRNLQGKYNLRILLTMVDIPNHEEVLRELSKTSLVNNVTIILCWSAAEAARYLELYKSYEHANFNAIRGQQASSYAEKLVEFVTVPRSVNKSDAVALVSNLGSLKNAINADPEQVGIIAGWGAIKVNKWIKAVEEPFRAQKAAKRQLERVESTENGRPAQVSRLDQAVPLARVPLREMESTRDSSLGSPATDRSTSAQEKRPAQRQRNIAGPDEDDEEAMIAAAIEESKQTAQTHAEAQTRAKQSTSQSNKNDALPDGVAAALAKLRKQG</sequence>
<dbReference type="NCBIfam" id="TIGR00597">
    <property type="entry name" value="rad10"/>
    <property type="match status" value="1"/>
</dbReference>
<proteinExistence type="inferred from homology"/>
<organism evidence="9 10">
    <name type="scientific">Colletotrichum fructicola (strain Nara gc5)</name>
    <name type="common">Anthracnose fungus</name>
    <name type="synonym">Colletotrichum gloeosporioides (strain Nara gc5)</name>
    <dbReference type="NCBI Taxonomy" id="1213859"/>
    <lineage>
        <taxon>Eukaryota</taxon>
        <taxon>Fungi</taxon>
        <taxon>Dikarya</taxon>
        <taxon>Ascomycota</taxon>
        <taxon>Pezizomycotina</taxon>
        <taxon>Sordariomycetes</taxon>
        <taxon>Hypocreomycetidae</taxon>
        <taxon>Glomerellales</taxon>
        <taxon>Glomerellaceae</taxon>
        <taxon>Colletotrichum</taxon>
        <taxon>Colletotrichum gloeosporioides species complex</taxon>
    </lineage>
</organism>
<dbReference type="Pfam" id="PF03834">
    <property type="entry name" value="Rad10"/>
    <property type="match status" value="1"/>
</dbReference>